<keyword evidence="2" id="KW-1185">Reference proteome</keyword>
<dbReference type="EMBL" id="LDEV01001116">
    <property type="protein sequence ID" value="KLJ12197.1"/>
    <property type="molecule type" value="Genomic_DNA"/>
</dbReference>
<reference evidence="2" key="1">
    <citation type="journal article" date="2015" name="PLoS Genet.">
        <title>The dynamic genome and transcriptome of the human fungal pathogen Blastomyces and close relative Emmonsia.</title>
        <authorList>
            <person name="Munoz J.F."/>
            <person name="Gauthier G.M."/>
            <person name="Desjardins C.A."/>
            <person name="Gallo J.E."/>
            <person name="Holder J."/>
            <person name="Sullivan T.D."/>
            <person name="Marty A.J."/>
            <person name="Carmen J.C."/>
            <person name="Chen Z."/>
            <person name="Ding L."/>
            <person name="Gujja S."/>
            <person name="Magrini V."/>
            <person name="Misas E."/>
            <person name="Mitreva M."/>
            <person name="Priest M."/>
            <person name="Saif S."/>
            <person name="Whiston E.A."/>
            <person name="Young S."/>
            <person name="Zeng Q."/>
            <person name="Goldman W.E."/>
            <person name="Mardis E.R."/>
            <person name="Taylor J.W."/>
            <person name="McEwen J.G."/>
            <person name="Clay O.K."/>
            <person name="Klein B.S."/>
            <person name="Cuomo C.A."/>
        </authorList>
    </citation>
    <scope>NUCLEOTIDE SEQUENCE [LARGE SCALE GENOMIC DNA]</scope>
    <source>
        <strain evidence="2">UAMH 139</strain>
    </source>
</reference>
<sequence length="80" mass="9321">MLRNIYAVHPSSNLVKRALLTAQHMRKRSGCAPRLPRTSPNIYCGRKGLWLPSGRVRSCWLKLRPSARRRCEGQRRKPRI</sequence>
<gene>
    <name evidence="1" type="ORF">EMPG_12739</name>
</gene>
<accession>A0A0H1BMB9</accession>
<evidence type="ECO:0000313" key="1">
    <source>
        <dbReference type="EMBL" id="KLJ12197.1"/>
    </source>
</evidence>
<dbReference type="Proteomes" id="UP000053573">
    <property type="component" value="Unassembled WGS sequence"/>
</dbReference>
<organism evidence="1 2">
    <name type="scientific">Blastomyces silverae</name>
    <dbReference type="NCBI Taxonomy" id="2060906"/>
    <lineage>
        <taxon>Eukaryota</taxon>
        <taxon>Fungi</taxon>
        <taxon>Dikarya</taxon>
        <taxon>Ascomycota</taxon>
        <taxon>Pezizomycotina</taxon>
        <taxon>Eurotiomycetes</taxon>
        <taxon>Eurotiomycetidae</taxon>
        <taxon>Onygenales</taxon>
        <taxon>Ajellomycetaceae</taxon>
        <taxon>Blastomyces</taxon>
    </lineage>
</organism>
<evidence type="ECO:0000313" key="2">
    <source>
        <dbReference type="Proteomes" id="UP000053573"/>
    </source>
</evidence>
<dbReference type="AlphaFoldDB" id="A0A0H1BMB9"/>
<comment type="caution">
    <text evidence="1">The sequence shown here is derived from an EMBL/GenBank/DDBJ whole genome shotgun (WGS) entry which is preliminary data.</text>
</comment>
<protein>
    <submittedName>
        <fullName evidence="1">Uncharacterized protein</fullName>
    </submittedName>
</protein>
<proteinExistence type="predicted"/>
<name>A0A0H1BMB9_9EURO</name>